<gene>
    <name evidence="10" type="ORF">ABIE13_002541</name>
</gene>
<protein>
    <submittedName>
        <fullName evidence="10">Branched-chain amino acid transport system permease protein</fullName>
    </submittedName>
</protein>
<reference evidence="10 11" key="1">
    <citation type="submission" date="2024-06" db="EMBL/GenBank/DDBJ databases">
        <title>Sorghum-associated microbial communities from plants grown in Nebraska, USA.</title>
        <authorList>
            <person name="Schachtman D."/>
        </authorList>
    </citation>
    <scope>NUCLEOTIDE SEQUENCE [LARGE SCALE GENOMIC DNA]</scope>
    <source>
        <strain evidence="10 11">2709</strain>
    </source>
</reference>
<feature type="transmembrane region" description="Helical" evidence="9">
    <location>
        <begin position="92"/>
        <end position="114"/>
    </location>
</feature>
<dbReference type="Proteomes" id="UP001549320">
    <property type="component" value="Unassembled WGS sequence"/>
</dbReference>
<evidence type="ECO:0000256" key="9">
    <source>
        <dbReference type="SAM" id="Phobius"/>
    </source>
</evidence>
<keyword evidence="6 9" id="KW-1133">Transmembrane helix</keyword>
<keyword evidence="2" id="KW-0813">Transport</keyword>
<comment type="similarity">
    <text evidence="8">Belongs to the binding-protein-dependent transport system permease family. LivHM subfamily.</text>
</comment>
<feature type="transmembrane region" description="Helical" evidence="9">
    <location>
        <begin position="225"/>
        <end position="250"/>
    </location>
</feature>
<keyword evidence="5" id="KW-0029">Amino-acid transport</keyword>
<evidence type="ECO:0000313" key="11">
    <source>
        <dbReference type="Proteomes" id="UP001549320"/>
    </source>
</evidence>
<evidence type="ECO:0000256" key="2">
    <source>
        <dbReference type="ARBA" id="ARBA00022448"/>
    </source>
</evidence>
<dbReference type="CDD" id="cd06582">
    <property type="entry name" value="TM_PBP1_LivH_like"/>
    <property type="match status" value="1"/>
</dbReference>
<dbReference type="InterPro" id="IPR001851">
    <property type="entry name" value="ABC_transp_permease"/>
</dbReference>
<dbReference type="PANTHER" id="PTHR11795">
    <property type="entry name" value="BRANCHED-CHAIN AMINO ACID TRANSPORT SYSTEM PERMEASE PROTEIN LIVH"/>
    <property type="match status" value="1"/>
</dbReference>
<name>A0ABV2Q8R7_9BURK</name>
<sequence length="286" mass="29674">MSSLVMAQLINGCAIGMLYAVMAFGLSIIKGLLNVPNFAHGALFATGAYVCYAIANMGLPFGLALIGAFAVPALIGAMLQRFGLEKLAKADYLLQVLFLFGIALALEQTLVVIWGTSGVSLAAPSLFGGSFDLGFMRLPRYLVFVTVASAMCIAVLWFLIERTKLGSQVRAGIEKSEMARCLGINIKGLLILGFALGAGMAGLAGGIALPLLGANSSSGNDMMSIAFVVLVLGGLGSLYGSVVAGLLLGIVQSLSTLVAPTMSTLLLYVVMTLVLLVRPQGLFGER</sequence>
<dbReference type="PANTHER" id="PTHR11795:SF442">
    <property type="entry name" value="ABC TRANSPORTER ATP-BINDING PROTEIN"/>
    <property type="match status" value="1"/>
</dbReference>
<comment type="caution">
    <text evidence="10">The sequence shown here is derived from an EMBL/GenBank/DDBJ whole genome shotgun (WGS) entry which is preliminary data.</text>
</comment>
<comment type="subcellular location">
    <subcellularLocation>
        <location evidence="1">Cell membrane</location>
        <topology evidence="1">Multi-pass membrane protein</topology>
    </subcellularLocation>
</comment>
<accession>A0ABV2Q8R7</accession>
<evidence type="ECO:0000256" key="3">
    <source>
        <dbReference type="ARBA" id="ARBA00022475"/>
    </source>
</evidence>
<dbReference type="EMBL" id="JBEPSH010000005">
    <property type="protein sequence ID" value="MET4577430.1"/>
    <property type="molecule type" value="Genomic_DNA"/>
</dbReference>
<feature type="transmembrane region" description="Helical" evidence="9">
    <location>
        <begin position="61"/>
        <end position="80"/>
    </location>
</feature>
<feature type="transmembrane region" description="Helical" evidence="9">
    <location>
        <begin position="6"/>
        <end position="26"/>
    </location>
</feature>
<feature type="transmembrane region" description="Helical" evidence="9">
    <location>
        <begin position="141"/>
        <end position="160"/>
    </location>
</feature>
<evidence type="ECO:0000313" key="10">
    <source>
        <dbReference type="EMBL" id="MET4577430.1"/>
    </source>
</evidence>
<evidence type="ECO:0000256" key="6">
    <source>
        <dbReference type="ARBA" id="ARBA00022989"/>
    </source>
</evidence>
<keyword evidence="11" id="KW-1185">Reference proteome</keyword>
<evidence type="ECO:0000256" key="7">
    <source>
        <dbReference type="ARBA" id="ARBA00023136"/>
    </source>
</evidence>
<feature type="transmembrane region" description="Helical" evidence="9">
    <location>
        <begin position="257"/>
        <end position="277"/>
    </location>
</feature>
<evidence type="ECO:0000256" key="8">
    <source>
        <dbReference type="ARBA" id="ARBA00037998"/>
    </source>
</evidence>
<evidence type="ECO:0000256" key="1">
    <source>
        <dbReference type="ARBA" id="ARBA00004651"/>
    </source>
</evidence>
<keyword evidence="4 9" id="KW-0812">Transmembrane</keyword>
<keyword evidence="7 9" id="KW-0472">Membrane</keyword>
<organism evidence="10 11">
    <name type="scientific">Ottowia thiooxydans</name>
    <dbReference type="NCBI Taxonomy" id="219182"/>
    <lineage>
        <taxon>Bacteria</taxon>
        <taxon>Pseudomonadati</taxon>
        <taxon>Pseudomonadota</taxon>
        <taxon>Betaproteobacteria</taxon>
        <taxon>Burkholderiales</taxon>
        <taxon>Comamonadaceae</taxon>
        <taxon>Ottowia</taxon>
    </lineage>
</organism>
<keyword evidence="3" id="KW-1003">Cell membrane</keyword>
<evidence type="ECO:0000256" key="5">
    <source>
        <dbReference type="ARBA" id="ARBA00022970"/>
    </source>
</evidence>
<dbReference type="InterPro" id="IPR052157">
    <property type="entry name" value="BCAA_transport_permease"/>
</dbReference>
<evidence type="ECO:0000256" key="4">
    <source>
        <dbReference type="ARBA" id="ARBA00022692"/>
    </source>
</evidence>
<proteinExistence type="inferred from homology"/>
<dbReference type="RefSeq" id="WP_354443821.1">
    <property type="nucleotide sequence ID" value="NZ_JBEPSH010000005.1"/>
</dbReference>
<dbReference type="Pfam" id="PF02653">
    <property type="entry name" value="BPD_transp_2"/>
    <property type="match status" value="1"/>
</dbReference>
<feature type="transmembrane region" description="Helical" evidence="9">
    <location>
        <begin position="188"/>
        <end position="213"/>
    </location>
</feature>